<keyword evidence="1" id="KW-0472">Membrane</keyword>
<evidence type="ECO:0000313" key="3">
    <source>
        <dbReference type="Proteomes" id="UP000294546"/>
    </source>
</evidence>
<reference evidence="2 3" key="1">
    <citation type="submission" date="2019-03" db="EMBL/GenBank/DDBJ databases">
        <title>Genomic Encyclopedia of Archaeal and Bacterial Type Strains, Phase II (KMG-II): from individual species to whole genera.</title>
        <authorList>
            <person name="Goeker M."/>
        </authorList>
    </citation>
    <scope>NUCLEOTIDE SEQUENCE [LARGE SCALE GENOMIC DNA]</scope>
    <source>
        <strain evidence="2 3">DSM 27697</strain>
    </source>
</reference>
<sequence>MNLFIASLGSIIEWHLLHGMNYLLLVFLFSGDELLLI</sequence>
<evidence type="ECO:0000256" key="1">
    <source>
        <dbReference type="SAM" id="Phobius"/>
    </source>
</evidence>
<name>A0A4R1GN51_9GAMM</name>
<dbReference type="AlphaFoldDB" id="A0A4R1GN51"/>
<gene>
    <name evidence="2" type="ORF">CLV83_0329</name>
</gene>
<comment type="caution">
    <text evidence="2">The sequence shown here is derived from an EMBL/GenBank/DDBJ whole genome shotgun (WGS) entry which is preliminary data.</text>
</comment>
<dbReference type="EMBL" id="SMFU01000007">
    <property type="protein sequence ID" value="TCK08255.1"/>
    <property type="molecule type" value="Genomic_DNA"/>
</dbReference>
<organism evidence="2 3">
    <name type="scientific">Marinobacterium mangrovicola</name>
    <dbReference type="NCBI Taxonomy" id="1476959"/>
    <lineage>
        <taxon>Bacteria</taxon>
        <taxon>Pseudomonadati</taxon>
        <taxon>Pseudomonadota</taxon>
        <taxon>Gammaproteobacteria</taxon>
        <taxon>Oceanospirillales</taxon>
        <taxon>Oceanospirillaceae</taxon>
        <taxon>Marinobacterium</taxon>
    </lineage>
</organism>
<keyword evidence="1" id="KW-0812">Transmembrane</keyword>
<proteinExistence type="predicted"/>
<protein>
    <submittedName>
        <fullName evidence="2">Uncharacterized protein</fullName>
    </submittedName>
</protein>
<feature type="transmembrane region" description="Helical" evidence="1">
    <location>
        <begin position="12"/>
        <end position="31"/>
    </location>
</feature>
<keyword evidence="1" id="KW-1133">Transmembrane helix</keyword>
<evidence type="ECO:0000313" key="2">
    <source>
        <dbReference type="EMBL" id="TCK08255.1"/>
    </source>
</evidence>
<keyword evidence="3" id="KW-1185">Reference proteome</keyword>
<dbReference type="Proteomes" id="UP000294546">
    <property type="component" value="Unassembled WGS sequence"/>
</dbReference>
<accession>A0A4R1GN51</accession>